<dbReference type="InterPro" id="IPR036390">
    <property type="entry name" value="WH_DNA-bd_sf"/>
</dbReference>
<dbReference type="Gene3D" id="1.10.10.10">
    <property type="entry name" value="Winged helix-like DNA-binding domain superfamily/Winged helix DNA-binding domain"/>
    <property type="match status" value="1"/>
</dbReference>
<feature type="domain" description="HTH hxlR-type" evidence="5">
    <location>
        <begin position="18"/>
        <end position="117"/>
    </location>
</feature>
<feature type="region of interest" description="Disordered" evidence="4">
    <location>
        <begin position="119"/>
        <end position="147"/>
    </location>
</feature>
<sequence length="147" mass="15385">MTSSTPPPVWHHIDDAECRRFTSSVELVGKRWSSGILLAIAQGATRFSDIVASVSGLSDRLLAQRLKELERVGLVTRSVIATTPVQVRYALTPRGADLLQSLQPLVAWGQRWEGESAAADAPVKAAAPSAAPPAAAPAPSAPTPALG</sequence>
<evidence type="ECO:0000256" key="2">
    <source>
        <dbReference type="ARBA" id="ARBA00023125"/>
    </source>
</evidence>
<evidence type="ECO:0000256" key="3">
    <source>
        <dbReference type="ARBA" id="ARBA00023163"/>
    </source>
</evidence>
<dbReference type="SUPFAM" id="SSF46785">
    <property type="entry name" value="Winged helix' DNA-binding domain"/>
    <property type="match status" value="1"/>
</dbReference>
<gene>
    <name evidence="6" type="ORF">N1027_10510</name>
</gene>
<feature type="compositionally biased region" description="Pro residues" evidence="4">
    <location>
        <begin position="130"/>
        <end position="147"/>
    </location>
</feature>
<evidence type="ECO:0000259" key="5">
    <source>
        <dbReference type="PROSITE" id="PS51118"/>
    </source>
</evidence>
<dbReference type="InterPro" id="IPR002577">
    <property type="entry name" value="HTH_HxlR"/>
</dbReference>
<keyword evidence="1" id="KW-0805">Transcription regulation</keyword>
<dbReference type="PANTHER" id="PTHR33204:SF18">
    <property type="entry name" value="TRANSCRIPTIONAL REGULATORY PROTEIN"/>
    <property type="match status" value="1"/>
</dbReference>
<dbReference type="InterPro" id="IPR036388">
    <property type="entry name" value="WH-like_DNA-bd_sf"/>
</dbReference>
<keyword evidence="2" id="KW-0238">DNA-binding</keyword>
<dbReference type="Proteomes" id="UP001165584">
    <property type="component" value="Unassembled WGS sequence"/>
</dbReference>
<keyword evidence="7" id="KW-1185">Reference proteome</keyword>
<dbReference type="PROSITE" id="PS51118">
    <property type="entry name" value="HTH_HXLR"/>
    <property type="match status" value="1"/>
</dbReference>
<accession>A0ABT2GQR2</accession>
<dbReference type="PANTHER" id="PTHR33204">
    <property type="entry name" value="TRANSCRIPTIONAL REGULATOR, MARR FAMILY"/>
    <property type="match status" value="1"/>
</dbReference>
<name>A0ABT2GQR2_9MICO</name>
<evidence type="ECO:0000256" key="1">
    <source>
        <dbReference type="ARBA" id="ARBA00023015"/>
    </source>
</evidence>
<dbReference type="RefSeq" id="WP_259507539.1">
    <property type="nucleotide sequence ID" value="NZ_JANLCM010000001.1"/>
</dbReference>
<evidence type="ECO:0000256" key="4">
    <source>
        <dbReference type="SAM" id="MobiDB-lite"/>
    </source>
</evidence>
<evidence type="ECO:0000313" key="7">
    <source>
        <dbReference type="Proteomes" id="UP001165584"/>
    </source>
</evidence>
<proteinExistence type="predicted"/>
<evidence type="ECO:0000313" key="6">
    <source>
        <dbReference type="EMBL" id="MCS5718565.1"/>
    </source>
</evidence>
<feature type="compositionally biased region" description="Low complexity" evidence="4">
    <location>
        <begin position="119"/>
        <end position="129"/>
    </location>
</feature>
<keyword evidence="3" id="KW-0804">Transcription</keyword>
<dbReference type="EMBL" id="JANLCM010000001">
    <property type="protein sequence ID" value="MCS5718565.1"/>
    <property type="molecule type" value="Genomic_DNA"/>
</dbReference>
<organism evidence="6 7">
    <name type="scientific">Herbiconiux aconitum</name>
    <dbReference type="NCBI Taxonomy" id="2970913"/>
    <lineage>
        <taxon>Bacteria</taxon>
        <taxon>Bacillati</taxon>
        <taxon>Actinomycetota</taxon>
        <taxon>Actinomycetes</taxon>
        <taxon>Micrococcales</taxon>
        <taxon>Microbacteriaceae</taxon>
        <taxon>Herbiconiux</taxon>
    </lineage>
</organism>
<comment type="caution">
    <text evidence="6">The sequence shown here is derived from an EMBL/GenBank/DDBJ whole genome shotgun (WGS) entry which is preliminary data.</text>
</comment>
<reference evidence="6" key="1">
    <citation type="submission" date="2022-08" db="EMBL/GenBank/DDBJ databases">
        <authorList>
            <person name="Deng Y."/>
            <person name="Han X.-F."/>
            <person name="Zhang Y.-Q."/>
        </authorList>
    </citation>
    <scope>NUCLEOTIDE SEQUENCE</scope>
    <source>
        <strain evidence="6">CPCC 205763</strain>
    </source>
</reference>
<protein>
    <submittedName>
        <fullName evidence="6">Helix-turn-helix transcriptional regulator</fullName>
    </submittedName>
</protein>
<dbReference type="Pfam" id="PF01638">
    <property type="entry name" value="HxlR"/>
    <property type="match status" value="1"/>
</dbReference>